<accession>A0ABY6DLB0</accession>
<sequence>MDIEADYAMQKHSITSEKTNDVGQDIGIVEIPFNFKVIQLFCCNAKSAGTGIYVVRSWYGSEA</sequence>
<reference evidence="1" key="1">
    <citation type="submission" date="2022-10" db="EMBL/GenBank/DDBJ databases">
        <title>Chitiniphilus purpureus sp. nov., a novel chitin-degrading bacterium isolated from crawfish pond sediment.</title>
        <authorList>
            <person name="Li K."/>
        </authorList>
    </citation>
    <scope>NUCLEOTIDE SEQUENCE</scope>
    <source>
        <strain evidence="1">CD1</strain>
    </source>
</reference>
<protein>
    <submittedName>
        <fullName evidence="1">Uncharacterized protein</fullName>
    </submittedName>
</protein>
<evidence type="ECO:0000313" key="1">
    <source>
        <dbReference type="EMBL" id="UXY15155.1"/>
    </source>
</evidence>
<dbReference type="RefSeq" id="WP_263124546.1">
    <property type="nucleotide sequence ID" value="NZ_CP106753.1"/>
</dbReference>
<dbReference type="Proteomes" id="UP001061302">
    <property type="component" value="Chromosome"/>
</dbReference>
<keyword evidence="2" id="KW-1185">Reference proteome</keyword>
<evidence type="ECO:0000313" key="2">
    <source>
        <dbReference type="Proteomes" id="UP001061302"/>
    </source>
</evidence>
<gene>
    <name evidence="1" type="ORF">N8I74_17865</name>
</gene>
<dbReference type="EMBL" id="CP106753">
    <property type="protein sequence ID" value="UXY15155.1"/>
    <property type="molecule type" value="Genomic_DNA"/>
</dbReference>
<proteinExistence type="predicted"/>
<organism evidence="1 2">
    <name type="scientific">Chitiniphilus purpureus</name>
    <dbReference type="NCBI Taxonomy" id="2981137"/>
    <lineage>
        <taxon>Bacteria</taxon>
        <taxon>Pseudomonadati</taxon>
        <taxon>Pseudomonadota</taxon>
        <taxon>Betaproteobacteria</taxon>
        <taxon>Neisseriales</taxon>
        <taxon>Chitinibacteraceae</taxon>
        <taxon>Chitiniphilus</taxon>
    </lineage>
</organism>
<name>A0ABY6DLB0_9NEIS</name>